<dbReference type="EMBL" id="CAJOBI010235181">
    <property type="protein sequence ID" value="CAF5073336.1"/>
    <property type="molecule type" value="Genomic_DNA"/>
</dbReference>
<proteinExistence type="predicted"/>
<accession>A0A8S3EDD3</accession>
<sequence>MMTKNDDNEFTFTPYTSNLLDEEIEDDSSTLSPPPPVSLTVRSSSAIGVITVDELIVNVHLKYAYSELKAFADELVKINRLMSIGNRQLSTLQLYALKSTREPIDMSNQSVRKIYRPTLFIRKNDAFG</sequence>
<evidence type="ECO:0000313" key="1">
    <source>
        <dbReference type="EMBL" id="CAF5073336.1"/>
    </source>
</evidence>
<name>A0A8S3EDD3_9BILA</name>
<reference evidence="1" key="1">
    <citation type="submission" date="2021-02" db="EMBL/GenBank/DDBJ databases">
        <authorList>
            <person name="Nowell W R."/>
        </authorList>
    </citation>
    <scope>NUCLEOTIDE SEQUENCE</scope>
</reference>
<dbReference type="Proteomes" id="UP000676336">
    <property type="component" value="Unassembled WGS sequence"/>
</dbReference>
<protein>
    <submittedName>
        <fullName evidence="1">Uncharacterized protein</fullName>
    </submittedName>
</protein>
<dbReference type="AlphaFoldDB" id="A0A8S3EDD3"/>
<comment type="caution">
    <text evidence="1">The sequence shown here is derived from an EMBL/GenBank/DDBJ whole genome shotgun (WGS) entry which is preliminary data.</text>
</comment>
<feature type="non-terminal residue" evidence="1">
    <location>
        <position position="128"/>
    </location>
</feature>
<evidence type="ECO:0000313" key="2">
    <source>
        <dbReference type="Proteomes" id="UP000676336"/>
    </source>
</evidence>
<organism evidence="1 2">
    <name type="scientific">Rotaria magnacalcarata</name>
    <dbReference type="NCBI Taxonomy" id="392030"/>
    <lineage>
        <taxon>Eukaryota</taxon>
        <taxon>Metazoa</taxon>
        <taxon>Spiralia</taxon>
        <taxon>Gnathifera</taxon>
        <taxon>Rotifera</taxon>
        <taxon>Eurotatoria</taxon>
        <taxon>Bdelloidea</taxon>
        <taxon>Philodinida</taxon>
        <taxon>Philodinidae</taxon>
        <taxon>Rotaria</taxon>
    </lineage>
</organism>
<gene>
    <name evidence="1" type="ORF">SMN809_LOCUS60399</name>
</gene>